<dbReference type="KEGG" id="ibu:IB211_02415c"/>
<name>A0A0S2W649_9FIRM</name>
<accession>A0A0S2W649</accession>
<sequence>MNIPIIVPPGRDRKPGEAAGVNRNCACSKSAAVDEFTRLRFLAAYPEQSTFPKEETGGGKGSKRQALKISACLSRF</sequence>
<organism evidence="1 2">
    <name type="scientific">Intestinimonas butyriciproducens</name>
    <dbReference type="NCBI Taxonomy" id="1297617"/>
    <lineage>
        <taxon>Bacteria</taxon>
        <taxon>Bacillati</taxon>
        <taxon>Bacillota</taxon>
        <taxon>Clostridia</taxon>
        <taxon>Eubacteriales</taxon>
        <taxon>Intestinimonas</taxon>
    </lineage>
</organism>
<reference evidence="2" key="2">
    <citation type="submission" date="2015-04" db="EMBL/GenBank/DDBJ databases">
        <title>A butyrogenic pathway from the amino acid lysine in a human gut commensal.</title>
        <authorList>
            <person name="de Vos W.M."/>
            <person name="Bui N.T.P."/>
            <person name="Plugge C.M."/>
            <person name="Ritari J."/>
        </authorList>
    </citation>
    <scope>NUCLEOTIDE SEQUENCE [LARGE SCALE GENOMIC DNA]</scope>
    <source>
        <strain evidence="2">AF211</strain>
    </source>
</reference>
<evidence type="ECO:0000313" key="2">
    <source>
        <dbReference type="Proteomes" id="UP000064844"/>
    </source>
</evidence>
<gene>
    <name evidence="1" type="ORF">IB211_02415c</name>
</gene>
<dbReference type="AlphaFoldDB" id="A0A0S2W649"/>
<evidence type="ECO:0000313" key="1">
    <source>
        <dbReference type="EMBL" id="ALP94806.1"/>
    </source>
</evidence>
<dbReference type="Proteomes" id="UP000064844">
    <property type="component" value="Chromosome"/>
</dbReference>
<proteinExistence type="predicted"/>
<dbReference type="EMBL" id="CP011307">
    <property type="protein sequence ID" value="ALP94806.1"/>
    <property type="molecule type" value="Genomic_DNA"/>
</dbReference>
<keyword evidence="2" id="KW-1185">Reference proteome</keyword>
<protein>
    <submittedName>
        <fullName evidence="1">Uncharacterized protein</fullName>
    </submittedName>
</protein>
<reference evidence="1 2" key="1">
    <citation type="journal article" date="2015" name="Nat. Commun.">
        <title>Production of butyrate from lysine and the Amadori product fructoselysine by a human gut commensal.</title>
        <authorList>
            <person name="Bui T.P."/>
            <person name="Ritari J."/>
            <person name="Boeren S."/>
            <person name="de Waard P."/>
            <person name="Plugge C.M."/>
            <person name="de Vos W.M."/>
        </authorList>
    </citation>
    <scope>NUCLEOTIDE SEQUENCE [LARGE SCALE GENOMIC DNA]</scope>
    <source>
        <strain evidence="1 2">AF211</strain>
    </source>
</reference>